<protein>
    <submittedName>
        <fullName evidence="1">DciA family protein</fullName>
    </submittedName>
</protein>
<sequence>MPEPLAIARAIQQHEGLARLSLLMRESNRRMELIKPCLPGALTRFVRPGPVDEDGWTLLAANAAVAAKLRHLQPRLQELIEEAGLQPAKVRVKVQQ</sequence>
<dbReference type="EMBL" id="JAQQXT010000005">
    <property type="protein sequence ID" value="MDC8772023.1"/>
    <property type="molecule type" value="Genomic_DNA"/>
</dbReference>
<comment type="caution">
    <text evidence="1">The sequence shown here is derived from an EMBL/GenBank/DDBJ whole genome shotgun (WGS) entry which is preliminary data.</text>
</comment>
<organism evidence="1 2">
    <name type="scientific">Roseateles albus</name>
    <dbReference type="NCBI Taxonomy" id="2987525"/>
    <lineage>
        <taxon>Bacteria</taxon>
        <taxon>Pseudomonadati</taxon>
        <taxon>Pseudomonadota</taxon>
        <taxon>Betaproteobacteria</taxon>
        <taxon>Burkholderiales</taxon>
        <taxon>Sphaerotilaceae</taxon>
        <taxon>Roseateles</taxon>
    </lineage>
</organism>
<proteinExistence type="predicted"/>
<accession>A0ABT5KDL7</accession>
<evidence type="ECO:0000313" key="1">
    <source>
        <dbReference type="EMBL" id="MDC8772023.1"/>
    </source>
</evidence>
<dbReference type="Proteomes" id="UP001221189">
    <property type="component" value="Unassembled WGS sequence"/>
</dbReference>
<keyword evidence="2" id="KW-1185">Reference proteome</keyword>
<evidence type="ECO:0000313" key="2">
    <source>
        <dbReference type="Proteomes" id="UP001221189"/>
    </source>
</evidence>
<name>A0ABT5KDL7_9BURK</name>
<gene>
    <name evidence="1" type="ORF">PRZ03_10620</name>
</gene>
<reference evidence="1 2" key="1">
    <citation type="submission" date="2022-10" db="EMBL/GenBank/DDBJ databases">
        <title>Paucibacter sp. hw1 Genome sequencing.</title>
        <authorList>
            <person name="Park S."/>
        </authorList>
    </citation>
    <scope>NUCLEOTIDE SEQUENCE [LARGE SCALE GENOMIC DNA]</scope>
    <source>
        <strain evidence="2">hw1</strain>
    </source>
</reference>